<evidence type="ECO:0000313" key="2">
    <source>
        <dbReference type="EMBL" id="KND96863.1"/>
    </source>
</evidence>
<feature type="compositionally biased region" description="Polar residues" evidence="1">
    <location>
        <begin position="33"/>
        <end position="46"/>
    </location>
</feature>
<accession>A0A0L0NS39</accession>
<name>A0A0L0NS39_CANAR</name>
<dbReference type="EMBL" id="LGST01000048">
    <property type="protein sequence ID" value="KND96863.1"/>
    <property type="molecule type" value="Genomic_DNA"/>
</dbReference>
<dbReference type="VEuPathDB" id="FungiDB:QG37_06733"/>
<comment type="caution">
    <text evidence="2">The sequence shown here is derived from an EMBL/GenBank/DDBJ whole genome shotgun (WGS) entry which is preliminary data.</text>
</comment>
<gene>
    <name evidence="2" type="ORF">QG37_06733</name>
</gene>
<reference evidence="3" key="1">
    <citation type="journal article" date="2015" name="BMC Genomics">
        <title>Draft genome of a commonly misdiagnosed multidrug resistant pathogen Candida auris.</title>
        <authorList>
            <person name="Chatterjee S."/>
            <person name="Alampalli S.V."/>
            <person name="Nageshan R.K."/>
            <person name="Chettiar S.T."/>
            <person name="Joshi S."/>
            <person name="Tatu U.S."/>
        </authorList>
    </citation>
    <scope>NUCLEOTIDE SEQUENCE [LARGE SCALE GENOMIC DNA]</scope>
    <source>
        <strain evidence="3">6684</strain>
    </source>
</reference>
<organism evidence="2 3">
    <name type="scientific">Candidozyma auris</name>
    <name type="common">Yeast</name>
    <name type="synonym">Candida auris</name>
    <dbReference type="NCBI Taxonomy" id="498019"/>
    <lineage>
        <taxon>Eukaryota</taxon>
        <taxon>Fungi</taxon>
        <taxon>Dikarya</taxon>
        <taxon>Ascomycota</taxon>
        <taxon>Saccharomycotina</taxon>
        <taxon>Pichiomycetes</taxon>
        <taxon>Metschnikowiaceae</taxon>
        <taxon>Candidozyma</taxon>
    </lineage>
</organism>
<dbReference type="AlphaFoldDB" id="A0A0L0NS39"/>
<sequence>MLSAALPTKWSMRSQEGSERTQAKHHLLGHPQSEITNIHAPTTRSGGSREVKPTMAAGDVSKQAYTQKSATPGA</sequence>
<protein>
    <submittedName>
        <fullName evidence="2">Uncharacterized protein</fullName>
    </submittedName>
</protein>
<feature type="region of interest" description="Disordered" evidence="1">
    <location>
        <begin position="1"/>
        <end position="74"/>
    </location>
</feature>
<dbReference type="Proteomes" id="UP000037122">
    <property type="component" value="Unassembled WGS sequence"/>
</dbReference>
<evidence type="ECO:0000313" key="3">
    <source>
        <dbReference type="Proteomes" id="UP000037122"/>
    </source>
</evidence>
<evidence type="ECO:0000256" key="1">
    <source>
        <dbReference type="SAM" id="MobiDB-lite"/>
    </source>
</evidence>
<feature type="compositionally biased region" description="Polar residues" evidence="1">
    <location>
        <begin position="63"/>
        <end position="74"/>
    </location>
</feature>
<proteinExistence type="predicted"/>